<comment type="caution">
    <text evidence="3">The sequence shown here is derived from an EMBL/GenBank/DDBJ whole genome shotgun (WGS) entry which is preliminary data.</text>
</comment>
<dbReference type="PANTHER" id="PTHR44329">
    <property type="entry name" value="SERINE/THREONINE-PROTEIN KINASE TNNI3K-RELATED"/>
    <property type="match status" value="1"/>
</dbReference>
<feature type="compositionally biased region" description="Basic and acidic residues" evidence="1">
    <location>
        <begin position="60"/>
        <end position="70"/>
    </location>
</feature>
<gene>
    <name evidence="3" type="ORF">PNOK_0617900</name>
</gene>
<evidence type="ECO:0000313" key="4">
    <source>
        <dbReference type="Proteomes" id="UP000217199"/>
    </source>
</evidence>
<dbReference type="SUPFAM" id="SSF56112">
    <property type="entry name" value="Protein kinase-like (PK-like)"/>
    <property type="match status" value="1"/>
</dbReference>
<dbReference type="InterPro" id="IPR011009">
    <property type="entry name" value="Kinase-like_dom_sf"/>
</dbReference>
<evidence type="ECO:0000256" key="1">
    <source>
        <dbReference type="SAM" id="MobiDB-lite"/>
    </source>
</evidence>
<keyword evidence="4" id="KW-1185">Reference proteome</keyword>
<dbReference type="GO" id="GO:0005524">
    <property type="term" value="F:ATP binding"/>
    <property type="evidence" value="ECO:0007669"/>
    <property type="project" value="InterPro"/>
</dbReference>
<accession>A0A286UDM3</accession>
<feature type="compositionally biased region" description="Low complexity" evidence="1">
    <location>
        <begin position="71"/>
        <end position="81"/>
    </location>
</feature>
<feature type="compositionally biased region" description="Polar residues" evidence="1">
    <location>
        <begin position="492"/>
        <end position="501"/>
    </location>
</feature>
<proteinExistence type="predicted"/>
<dbReference type="InterPro" id="IPR051681">
    <property type="entry name" value="Ser/Thr_Kinases-Pseudokinases"/>
</dbReference>
<dbReference type="GO" id="GO:0004674">
    <property type="term" value="F:protein serine/threonine kinase activity"/>
    <property type="evidence" value="ECO:0007669"/>
    <property type="project" value="TreeGrafter"/>
</dbReference>
<keyword evidence="3" id="KW-0808">Transferase</keyword>
<feature type="domain" description="Protein kinase" evidence="2">
    <location>
        <begin position="109"/>
        <end position="387"/>
    </location>
</feature>
<dbReference type="InterPro" id="IPR000719">
    <property type="entry name" value="Prot_kinase_dom"/>
</dbReference>
<feature type="compositionally biased region" description="Polar residues" evidence="1">
    <location>
        <begin position="457"/>
        <end position="483"/>
    </location>
</feature>
<dbReference type="InterPro" id="IPR001245">
    <property type="entry name" value="Ser-Thr/Tyr_kinase_cat_dom"/>
</dbReference>
<dbReference type="Proteomes" id="UP000217199">
    <property type="component" value="Unassembled WGS sequence"/>
</dbReference>
<protein>
    <submittedName>
        <fullName evidence="3">Kinase</fullName>
    </submittedName>
</protein>
<evidence type="ECO:0000313" key="3">
    <source>
        <dbReference type="EMBL" id="PAV17693.1"/>
    </source>
</evidence>
<dbReference type="STRING" id="2282107.A0A286UDM3"/>
<dbReference type="Pfam" id="PF07714">
    <property type="entry name" value="PK_Tyr_Ser-Thr"/>
    <property type="match status" value="1"/>
</dbReference>
<dbReference type="PROSITE" id="PS50011">
    <property type="entry name" value="PROTEIN_KINASE_DOM"/>
    <property type="match status" value="1"/>
</dbReference>
<feature type="region of interest" description="Disordered" evidence="1">
    <location>
        <begin position="637"/>
        <end position="660"/>
    </location>
</feature>
<feature type="region of interest" description="Disordered" evidence="1">
    <location>
        <begin position="394"/>
        <end position="428"/>
    </location>
</feature>
<organism evidence="3 4">
    <name type="scientific">Pyrrhoderma noxium</name>
    <dbReference type="NCBI Taxonomy" id="2282107"/>
    <lineage>
        <taxon>Eukaryota</taxon>
        <taxon>Fungi</taxon>
        <taxon>Dikarya</taxon>
        <taxon>Basidiomycota</taxon>
        <taxon>Agaricomycotina</taxon>
        <taxon>Agaricomycetes</taxon>
        <taxon>Hymenochaetales</taxon>
        <taxon>Hymenochaetaceae</taxon>
        <taxon>Pyrrhoderma</taxon>
    </lineage>
</organism>
<feature type="region of interest" description="Disordered" evidence="1">
    <location>
        <begin position="456"/>
        <end position="522"/>
    </location>
</feature>
<evidence type="ECO:0000259" key="2">
    <source>
        <dbReference type="PROSITE" id="PS50011"/>
    </source>
</evidence>
<feature type="compositionally biased region" description="Polar residues" evidence="1">
    <location>
        <begin position="647"/>
        <end position="660"/>
    </location>
</feature>
<dbReference type="InParanoid" id="A0A286UDM3"/>
<dbReference type="Gene3D" id="1.10.510.10">
    <property type="entry name" value="Transferase(Phosphotransferase) domain 1"/>
    <property type="match status" value="1"/>
</dbReference>
<keyword evidence="3" id="KW-0418">Kinase</keyword>
<name>A0A286UDM3_9AGAM</name>
<sequence>MDPEADFQHSEGPRFERSCPNLWNKRCDLTDAYFSNSEGRIELLYRNIQSSHKKGPSKPLFKEKGTRSAEHSSSSSAGITSSKYSLRNKDSFDGPSGLVYINSSGLVIQEQADMYGCGAFSDVFMGVIQKEELDSEIPIEQPGQEVKVAIKKFRVHALRGKDVSKLFTDELRIWSKLKHPNILPLLGYYIDGCYPSILSEWMERGTARRYVKENRLSVKELLPMLLGIVDGVRYLHENDIVHSDINAANILISLSRKPLICDFGLSFELNSSIVSRSPEDDYCGTIRFMAPELFDQVSSLQTKATDIWALGMTFYELISNELPFSGKRDAQVIFSVINREIPSFPSKLSDGEECVDVIWRICLRCWIYSAEGRISVQEIFSTLEMSLERVQPPIPLPPITENTEHCRKSRERNSSNYSEVSEDKLGASSTKFHNASQNFMTYRHSFIQRIALEPSHNADQPSGRATVSDSHQKTSSNNSQIMTSRLKDTPTGIPQKQSSRSILAPVSDCESRRRGQRHGLSTPTHLLGSNYIERKDVYVQSGGFCDTLTGAIIRGHLERTGITILSQLGSFYKSFMKELSFRLGPGEINMLSLPRHSGEAYHSYTYSKRMKNQYSVYPYGAARLAASLNPKPAKPSLTSGPWECHSESTIVPPTTTGGRL</sequence>
<feature type="region of interest" description="Disordered" evidence="1">
    <location>
        <begin position="51"/>
        <end position="81"/>
    </location>
</feature>
<dbReference type="OrthoDB" id="346907at2759"/>
<dbReference type="EMBL" id="NBII01000006">
    <property type="protein sequence ID" value="PAV17693.1"/>
    <property type="molecule type" value="Genomic_DNA"/>
</dbReference>
<dbReference type="AlphaFoldDB" id="A0A286UDM3"/>
<reference evidence="3 4" key="1">
    <citation type="journal article" date="2017" name="Mol. Ecol.">
        <title>Comparative and population genomic landscape of Phellinus noxius: A hypervariable fungus causing root rot in trees.</title>
        <authorList>
            <person name="Chung C.L."/>
            <person name="Lee T.J."/>
            <person name="Akiba M."/>
            <person name="Lee H.H."/>
            <person name="Kuo T.H."/>
            <person name="Liu D."/>
            <person name="Ke H.M."/>
            <person name="Yokoi T."/>
            <person name="Roa M.B."/>
            <person name="Lu M.J."/>
            <person name="Chang Y.Y."/>
            <person name="Ann P.J."/>
            <person name="Tsai J.N."/>
            <person name="Chen C.Y."/>
            <person name="Tzean S.S."/>
            <person name="Ota Y."/>
            <person name="Hattori T."/>
            <person name="Sahashi N."/>
            <person name="Liou R.F."/>
            <person name="Kikuchi T."/>
            <person name="Tsai I.J."/>
        </authorList>
    </citation>
    <scope>NUCLEOTIDE SEQUENCE [LARGE SCALE GENOMIC DNA]</scope>
    <source>
        <strain evidence="3 4">FFPRI411160</strain>
    </source>
</reference>